<dbReference type="Proteomes" id="UP000198348">
    <property type="component" value="Unassembled WGS sequence"/>
</dbReference>
<evidence type="ECO:0000256" key="1">
    <source>
        <dbReference type="SAM" id="MobiDB-lite"/>
    </source>
</evidence>
<proteinExistence type="predicted"/>
<evidence type="ECO:0000313" key="2">
    <source>
        <dbReference type="EMBL" id="SNR98738.1"/>
    </source>
</evidence>
<dbReference type="EMBL" id="FZNW01000058">
    <property type="protein sequence ID" value="SNR98738.1"/>
    <property type="molecule type" value="Genomic_DNA"/>
</dbReference>
<name>A0A239AUU7_9PSEU</name>
<keyword evidence="3" id="KW-1185">Reference proteome</keyword>
<reference evidence="2 3" key="1">
    <citation type="submission" date="2017-06" db="EMBL/GenBank/DDBJ databases">
        <authorList>
            <person name="Kim H.J."/>
            <person name="Triplett B.A."/>
        </authorList>
    </citation>
    <scope>NUCLEOTIDE SEQUENCE [LARGE SCALE GENOMIC DNA]</scope>
    <source>
        <strain evidence="2 3">DSM 45207</strain>
    </source>
</reference>
<sequence>MPPPQGDAEGPQPSSLAQHRIKKPSYLHTTPLHVRGTTRIMLTERAGGEKAINRDLEAKARALAGTKGYVTNLAASGEFVINSYHRLFQIEYQLFQKFAAPCDSAGRSLSLVAA</sequence>
<accession>A0A239AUU7</accession>
<organism evidence="2 3">
    <name type="scientific">Haloechinothrix alba</name>
    <dbReference type="NCBI Taxonomy" id="664784"/>
    <lineage>
        <taxon>Bacteria</taxon>
        <taxon>Bacillati</taxon>
        <taxon>Actinomycetota</taxon>
        <taxon>Actinomycetes</taxon>
        <taxon>Pseudonocardiales</taxon>
        <taxon>Pseudonocardiaceae</taxon>
        <taxon>Haloechinothrix</taxon>
    </lineage>
</organism>
<feature type="region of interest" description="Disordered" evidence="1">
    <location>
        <begin position="1"/>
        <end position="22"/>
    </location>
</feature>
<protein>
    <submittedName>
        <fullName evidence="2">Uncharacterized protein</fullName>
    </submittedName>
</protein>
<evidence type="ECO:0000313" key="3">
    <source>
        <dbReference type="Proteomes" id="UP000198348"/>
    </source>
</evidence>
<dbReference type="AlphaFoldDB" id="A0A239AUU7"/>
<gene>
    <name evidence="2" type="ORF">SAMN06265360_1583</name>
</gene>